<comment type="caution">
    <text evidence="7">The sequence shown here is derived from an EMBL/GenBank/DDBJ whole genome shotgun (WGS) entry which is preliminary data.</text>
</comment>
<reference evidence="7 8" key="1">
    <citation type="journal article" date="2018" name="Elife">
        <title>Firefly genomes illuminate parallel origins of bioluminescence in beetles.</title>
        <authorList>
            <person name="Fallon T.R."/>
            <person name="Lower S.E."/>
            <person name="Chang C.H."/>
            <person name="Bessho-Uehara M."/>
            <person name="Martin G.J."/>
            <person name="Bewick A.J."/>
            <person name="Behringer M."/>
            <person name="Debat H.J."/>
            <person name="Wong I."/>
            <person name="Day J.C."/>
            <person name="Suvorov A."/>
            <person name="Silva C.J."/>
            <person name="Stanger-Hall K.F."/>
            <person name="Hall D.W."/>
            <person name="Schmitz R.J."/>
            <person name="Nelson D.R."/>
            <person name="Lewis S.M."/>
            <person name="Shigenobu S."/>
            <person name="Bybee S.M."/>
            <person name="Larracuente A.M."/>
            <person name="Oba Y."/>
            <person name="Weng J.K."/>
        </authorList>
    </citation>
    <scope>NUCLEOTIDE SEQUENCE [LARGE SCALE GENOMIC DNA]</scope>
    <source>
        <strain evidence="7">1611_PpyrPB1</strain>
        <tissue evidence="7">Whole body</tissue>
    </source>
</reference>
<evidence type="ECO:0000256" key="5">
    <source>
        <dbReference type="ARBA" id="ARBA00023136"/>
    </source>
</evidence>
<dbReference type="GO" id="GO:0050909">
    <property type="term" value="P:sensory perception of taste"/>
    <property type="evidence" value="ECO:0007669"/>
    <property type="project" value="InterPro"/>
</dbReference>
<organism evidence="7 8">
    <name type="scientific">Photinus pyralis</name>
    <name type="common">Common eastern firefly</name>
    <name type="synonym">Lampyris pyralis</name>
    <dbReference type="NCBI Taxonomy" id="7054"/>
    <lineage>
        <taxon>Eukaryota</taxon>
        <taxon>Metazoa</taxon>
        <taxon>Ecdysozoa</taxon>
        <taxon>Arthropoda</taxon>
        <taxon>Hexapoda</taxon>
        <taxon>Insecta</taxon>
        <taxon>Pterygota</taxon>
        <taxon>Neoptera</taxon>
        <taxon>Endopterygota</taxon>
        <taxon>Coleoptera</taxon>
        <taxon>Polyphaga</taxon>
        <taxon>Elateriformia</taxon>
        <taxon>Elateroidea</taxon>
        <taxon>Lampyridae</taxon>
        <taxon>Lampyrinae</taxon>
        <taxon>Photinus</taxon>
    </lineage>
</organism>
<dbReference type="GO" id="GO:0005886">
    <property type="term" value="C:plasma membrane"/>
    <property type="evidence" value="ECO:0007669"/>
    <property type="project" value="UniProtKB-SubCell"/>
</dbReference>
<keyword evidence="4 6" id="KW-1133">Transmembrane helix</keyword>
<feature type="transmembrane region" description="Helical" evidence="6">
    <location>
        <begin position="83"/>
        <end position="103"/>
    </location>
</feature>
<evidence type="ECO:0000256" key="1">
    <source>
        <dbReference type="ARBA" id="ARBA00004651"/>
    </source>
</evidence>
<dbReference type="Proteomes" id="UP000327044">
    <property type="component" value="Unassembled WGS sequence"/>
</dbReference>
<evidence type="ECO:0000256" key="2">
    <source>
        <dbReference type="ARBA" id="ARBA00022475"/>
    </source>
</evidence>
<feature type="transmembrane region" description="Helical" evidence="6">
    <location>
        <begin position="148"/>
        <end position="169"/>
    </location>
</feature>
<evidence type="ECO:0008006" key="9">
    <source>
        <dbReference type="Google" id="ProtNLM"/>
    </source>
</evidence>
<name>A0A5N4AYS5_PHOPY</name>
<keyword evidence="2" id="KW-1003">Cell membrane</keyword>
<dbReference type="AlphaFoldDB" id="A0A5N4AYS5"/>
<gene>
    <name evidence="7" type="ORF">PPYR_04662</name>
</gene>
<keyword evidence="5 6" id="KW-0472">Membrane</keyword>
<evidence type="ECO:0000256" key="6">
    <source>
        <dbReference type="SAM" id="Phobius"/>
    </source>
</evidence>
<dbReference type="Pfam" id="PF08395">
    <property type="entry name" value="7tm_7"/>
    <property type="match status" value="1"/>
</dbReference>
<keyword evidence="3 6" id="KW-0812">Transmembrane</keyword>
<dbReference type="InterPro" id="IPR013604">
    <property type="entry name" value="7TM_chemorcpt"/>
</dbReference>
<evidence type="ECO:0000313" key="7">
    <source>
        <dbReference type="EMBL" id="KAB0802476.1"/>
    </source>
</evidence>
<dbReference type="EMBL" id="VVIM01000002">
    <property type="protein sequence ID" value="KAB0802476.1"/>
    <property type="molecule type" value="Genomic_DNA"/>
</dbReference>
<keyword evidence="8" id="KW-1185">Reference proteome</keyword>
<sequence length="260" mass="29749">MRLISAVTTMLSFYFVQDSFIDAFDKLYHFDGKKRSFATINYTWYRNLSCLFISLAVCLIVTVEIVMGEKPTITILDTFSNGIQLLIHLLALVYFELYVIILINNFKFLKTTAEYFNSNYHKCPKHMIKIISTMYDDLCKGAGAINQAFTFPLFSLVSLNFMEILLGAYALTNVHNRNFRFIYWTTFYSVQLGFMLIPAGSVEGKANEISKYLAEANLEPDEEVLKERNHFLLRTLHQTVDFTACGFFPISTSAIVGVAI</sequence>
<feature type="transmembrane region" description="Helical" evidence="6">
    <location>
        <begin position="44"/>
        <end position="63"/>
    </location>
</feature>
<dbReference type="InParanoid" id="A0A5N4AYS5"/>
<proteinExistence type="predicted"/>
<comment type="subcellular location">
    <subcellularLocation>
        <location evidence="1">Cell membrane</location>
        <topology evidence="1">Multi-pass membrane protein</topology>
    </subcellularLocation>
</comment>
<evidence type="ECO:0000256" key="4">
    <source>
        <dbReference type="ARBA" id="ARBA00022989"/>
    </source>
</evidence>
<protein>
    <recommendedName>
        <fullName evidence="9">Gustatory receptor</fullName>
    </recommendedName>
</protein>
<evidence type="ECO:0000256" key="3">
    <source>
        <dbReference type="ARBA" id="ARBA00022692"/>
    </source>
</evidence>
<feature type="transmembrane region" description="Helical" evidence="6">
    <location>
        <begin position="181"/>
        <end position="202"/>
    </location>
</feature>
<evidence type="ECO:0000313" key="8">
    <source>
        <dbReference type="Proteomes" id="UP000327044"/>
    </source>
</evidence>
<accession>A0A5N4AYS5</accession>